<dbReference type="EMBL" id="CP042997">
    <property type="protein sequence ID" value="QEH32361.1"/>
    <property type="molecule type" value="Genomic_DNA"/>
</dbReference>
<evidence type="ECO:0000313" key="1">
    <source>
        <dbReference type="EMBL" id="QEH32361.1"/>
    </source>
</evidence>
<sequence>MAEKSARRRQLEASLAEDPGDTFLRYGLALQCLRDGDTEEGRDRLRALIADHPEDQVAAYQQLGQSHAEAGEPEEAAVVLRAGIARARARGDLHAAAEMEGLLETLG</sequence>
<dbReference type="OrthoDB" id="280886at2"/>
<organism evidence="1 2">
    <name type="scientific">Aquisphaera giovannonii</name>
    <dbReference type="NCBI Taxonomy" id="406548"/>
    <lineage>
        <taxon>Bacteria</taxon>
        <taxon>Pseudomonadati</taxon>
        <taxon>Planctomycetota</taxon>
        <taxon>Planctomycetia</taxon>
        <taxon>Isosphaerales</taxon>
        <taxon>Isosphaeraceae</taxon>
        <taxon>Aquisphaera</taxon>
    </lineage>
</organism>
<accession>A0A5B9VWW4</accession>
<dbReference type="SUPFAM" id="SSF48452">
    <property type="entry name" value="TPR-like"/>
    <property type="match status" value="1"/>
</dbReference>
<protein>
    <recommendedName>
        <fullName evidence="3">Tetratricopeptide repeat protein</fullName>
    </recommendedName>
</protein>
<dbReference type="Gene3D" id="1.25.40.10">
    <property type="entry name" value="Tetratricopeptide repeat domain"/>
    <property type="match status" value="1"/>
</dbReference>
<keyword evidence="2" id="KW-1185">Reference proteome</keyword>
<evidence type="ECO:0008006" key="3">
    <source>
        <dbReference type="Google" id="ProtNLM"/>
    </source>
</evidence>
<evidence type="ECO:0000313" key="2">
    <source>
        <dbReference type="Proteomes" id="UP000324233"/>
    </source>
</evidence>
<dbReference type="Proteomes" id="UP000324233">
    <property type="component" value="Chromosome"/>
</dbReference>
<dbReference type="InterPro" id="IPR011990">
    <property type="entry name" value="TPR-like_helical_dom_sf"/>
</dbReference>
<dbReference type="RefSeq" id="WP_148591481.1">
    <property type="nucleotide sequence ID" value="NZ_CP042997.1"/>
</dbReference>
<reference evidence="1 2" key="1">
    <citation type="submission" date="2019-08" db="EMBL/GenBank/DDBJ databases">
        <title>Deep-cultivation of Planctomycetes and their phenomic and genomic characterization uncovers novel biology.</title>
        <authorList>
            <person name="Wiegand S."/>
            <person name="Jogler M."/>
            <person name="Boedeker C."/>
            <person name="Pinto D."/>
            <person name="Vollmers J."/>
            <person name="Rivas-Marin E."/>
            <person name="Kohn T."/>
            <person name="Peeters S.H."/>
            <person name="Heuer A."/>
            <person name="Rast P."/>
            <person name="Oberbeckmann S."/>
            <person name="Bunk B."/>
            <person name="Jeske O."/>
            <person name="Meyerdierks A."/>
            <person name="Storesund J.E."/>
            <person name="Kallscheuer N."/>
            <person name="Luecker S."/>
            <person name="Lage O.M."/>
            <person name="Pohl T."/>
            <person name="Merkel B.J."/>
            <person name="Hornburger P."/>
            <person name="Mueller R.-W."/>
            <person name="Bruemmer F."/>
            <person name="Labrenz M."/>
            <person name="Spormann A.M."/>
            <person name="Op den Camp H."/>
            <person name="Overmann J."/>
            <person name="Amann R."/>
            <person name="Jetten M.S.M."/>
            <person name="Mascher T."/>
            <person name="Medema M.H."/>
            <person name="Devos D.P."/>
            <person name="Kaster A.-K."/>
            <person name="Ovreas L."/>
            <person name="Rohde M."/>
            <person name="Galperin M.Y."/>
            <person name="Jogler C."/>
        </authorList>
    </citation>
    <scope>NUCLEOTIDE SEQUENCE [LARGE SCALE GENOMIC DNA]</scope>
    <source>
        <strain evidence="1 2">OJF2</strain>
    </source>
</reference>
<gene>
    <name evidence="1" type="ORF">OJF2_08310</name>
</gene>
<name>A0A5B9VWW4_9BACT</name>
<dbReference type="AlphaFoldDB" id="A0A5B9VWW4"/>
<proteinExistence type="predicted"/>
<dbReference type="KEGG" id="agv:OJF2_08310"/>